<evidence type="ECO:0000313" key="3">
    <source>
        <dbReference type="Proteomes" id="UP000057820"/>
    </source>
</evidence>
<dbReference type="EMBL" id="LN868938">
    <property type="protein sequence ID" value="CRY73633.1"/>
    <property type="molecule type" value="Genomic_DNA"/>
</dbReference>
<keyword evidence="1" id="KW-0472">Membrane</keyword>
<proteinExistence type="predicted"/>
<reference evidence="3" key="1">
    <citation type="submission" date="2015-03" db="EMBL/GenBank/DDBJ databases">
        <authorList>
            <consortium name="Pathogen Informatics"/>
        </authorList>
    </citation>
    <scope>NUCLEOTIDE SEQUENCE [LARGE SCALE GENOMIC DNA]</scope>
    <source>
        <strain evidence="3">NCTC11134</strain>
    </source>
</reference>
<evidence type="ECO:0000313" key="2">
    <source>
        <dbReference type="EMBL" id="CRY73633.1"/>
    </source>
</evidence>
<keyword evidence="1" id="KW-1133">Transmembrane helix</keyword>
<dbReference type="AlphaFoldDB" id="A0A0H5NDH8"/>
<evidence type="ECO:0000256" key="1">
    <source>
        <dbReference type="SAM" id="Phobius"/>
    </source>
</evidence>
<organism evidence="2 3">
    <name type="scientific">Nocardia farcinica</name>
    <dbReference type="NCBI Taxonomy" id="37329"/>
    <lineage>
        <taxon>Bacteria</taxon>
        <taxon>Bacillati</taxon>
        <taxon>Actinomycetota</taxon>
        <taxon>Actinomycetes</taxon>
        <taxon>Mycobacteriales</taxon>
        <taxon>Nocardiaceae</taxon>
        <taxon>Nocardia</taxon>
    </lineage>
</organism>
<protein>
    <submittedName>
        <fullName evidence="2">Uncharacterized protein</fullName>
    </submittedName>
</protein>
<accession>A0A0H5NDH8</accession>
<gene>
    <name evidence="2" type="ORF">ERS450000_00238</name>
</gene>
<keyword evidence="1" id="KW-0812">Transmembrane</keyword>
<dbReference type="Proteomes" id="UP000057820">
    <property type="component" value="Chromosome 1"/>
</dbReference>
<feature type="transmembrane region" description="Helical" evidence="1">
    <location>
        <begin position="39"/>
        <end position="62"/>
    </location>
</feature>
<dbReference type="KEGG" id="nfr:ERS450000_00238"/>
<name>A0A0H5NDH8_NOCFR</name>
<dbReference type="RefSeq" id="WP_060589904.1">
    <property type="nucleotide sequence ID" value="NZ_CP031418.1"/>
</dbReference>
<sequence>METSYWLHYGGTKFLLDGVGGLALEGELARFMEDSRPRLVTATLANGTGLALLLSLSIPVALEKITPAEERTAMFV</sequence>